<proteinExistence type="predicted"/>
<feature type="compositionally biased region" description="Basic and acidic residues" evidence="1">
    <location>
        <begin position="24"/>
        <end position="56"/>
    </location>
</feature>
<evidence type="ECO:0000313" key="2">
    <source>
        <dbReference type="EMBL" id="KAJ1130579.1"/>
    </source>
</evidence>
<dbReference type="Proteomes" id="UP001066276">
    <property type="component" value="Chromosome 7"/>
</dbReference>
<sequence>MDLRCQKKHSWGRCLGPSTGLQVKPEERKDARALSVQERERQEERDPGSSKGHRQEPQLTEEVATWNF</sequence>
<dbReference type="AlphaFoldDB" id="A0AAV7PUJ0"/>
<gene>
    <name evidence="2" type="ORF">NDU88_008930</name>
</gene>
<accession>A0AAV7PUJ0</accession>
<reference evidence="2" key="1">
    <citation type="journal article" date="2022" name="bioRxiv">
        <title>Sequencing and chromosome-scale assembly of the giantPleurodeles waltlgenome.</title>
        <authorList>
            <person name="Brown T."/>
            <person name="Elewa A."/>
            <person name="Iarovenko S."/>
            <person name="Subramanian E."/>
            <person name="Araus A.J."/>
            <person name="Petzold A."/>
            <person name="Susuki M."/>
            <person name="Suzuki K.-i.T."/>
            <person name="Hayashi T."/>
            <person name="Toyoda A."/>
            <person name="Oliveira C."/>
            <person name="Osipova E."/>
            <person name="Leigh N.D."/>
            <person name="Simon A."/>
            <person name="Yun M.H."/>
        </authorList>
    </citation>
    <scope>NUCLEOTIDE SEQUENCE</scope>
    <source>
        <strain evidence="2">20211129_DDA</strain>
        <tissue evidence="2">Liver</tissue>
    </source>
</reference>
<evidence type="ECO:0000256" key="1">
    <source>
        <dbReference type="SAM" id="MobiDB-lite"/>
    </source>
</evidence>
<protein>
    <submittedName>
        <fullName evidence="2">Uncharacterized protein</fullName>
    </submittedName>
</protein>
<organism evidence="2 3">
    <name type="scientific">Pleurodeles waltl</name>
    <name type="common">Iberian ribbed newt</name>
    <dbReference type="NCBI Taxonomy" id="8319"/>
    <lineage>
        <taxon>Eukaryota</taxon>
        <taxon>Metazoa</taxon>
        <taxon>Chordata</taxon>
        <taxon>Craniata</taxon>
        <taxon>Vertebrata</taxon>
        <taxon>Euteleostomi</taxon>
        <taxon>Amphibia</taxon>
        <taxon>Batrachia</taxon>
        <taxon>Caudata</taxon>
        <taxon>Salamandroidea</taxon>
        <taxon>Salamandridae</taxon>
        <taxon>Pleurodelinae</taxon>
        <taxon>Pleurodeles</taxon>
    </lineage>
</organism>
<dbReference type="EMBL" id="JANPWB010000011">
    <property type="protein sequence ID" value="KAJ1130579.1"/>
    <property type="molecule type" value="Genomic_DNA"/>
</dbReference>
<name>A0AAV7PUJ0_PLEWA</name>
<feature type="compositionally biased region" description="Basic residues" evidence="1">
    <location>
        <begin position="1"/>
        <end position="11"/>
    </location>
</feature>
<keyword evidence="3" id="KW-1185">Reference proteome</keyword>
<evidence type="ECO:0000313" key="3">
    <source>
        <dbReference type="Proteomes" id="UP001066276"/>
    </source>
</evidence>
<comment type="caution">
    <text evidence="2">The sequence shown here is derived from an EMBL/GenBank/DDBJ whole genome shotgun (WGS) entry which is preliminary data.</text>
</comment>
<feature type="region of interest" description="Disordered" evidence="1">
    <location>
        <begin position="1"/>
        <end position="68"/>
    </location>
</feature>